<dbReference type="Proteomes" id="UP000234681">
    <property type="component" value="Chromosome 7"/>
</dbReference>
<evidence type="ECO:0000313" key="2">
    <source>
        <dbReference type="EMBL" id="EDM15949.1"/>
    </source>
</evidence>
<gene>
    <name evidence="2" type="primary">Ppp1r16a_predicted</name>
    <name evidence="2" type="ORF">rCG_60158</name>
</gene>
<dbReference type="EMBL" id="CH473950">
    <property type="protein sequence ID" value="EDM15949.1"/>
    <property type="molecule type" value="Genomic_DNA"/>
</dbReference>
<dbReference type="AlphaFoldDB" id="A6HSC3"/>
<feature type="compositionally biased region" description="Polar residues" evidence="1">
    <location>
        <begin position="1"/>
        <end position="16"/>
    </location>
</feature>
<protein>
    <submittedName>
        <fullName evidence="2">Protein phosphatase 1, regulatory (Inhibitor) subunit 16A (Predicted), isoform CRA_b</fullName>
    </submittedName>
</protein>
<proteinExistence type="predicted"/>
<evidence type="ECO:0000256" key="1">
    <source>
        <dbReference type="SAM" id="MobiDB-lite"/>
    </source>
</evidence>
<feature type="region of interest" description="Disordered" evidence="1">
    <location>
        <begin position="1"/>
        <end position="32"/>
    </location>
</feature>
<reference evidence="2 3" key="1">
    <citation type="submission" date="2005-09" db="EMBL/GenBank/DDBJ databases">
        <authorList>
            <person name="Mural R.J."/>
            <person name="Li P.W."/>
            <person name="Adams M.D."/>
            <person name="Amanatides P.G."/>
            <person name="Baden-Tillson H."/>
            <person name="Barnstead M."/>
            <person name="Chin S.H."/>
            <person name="Dew I."/>
            <person name="Evans C.A."/>
            <person name="Ferriera S."/>
            <person name="Flanigan M."/>
            <person name="Fosler C."/>
            <person name="Glodek A."/>
            <person name="Gu Z."/>
            <person name="Holt R.A."/>
            <person name="Jennings D."/>
            <person name="Kraft C.L."/>
            <person name="Lu F."/>
            <person name="Nguyen T."/>
            <person name="Nusskern D.R."/>
            <person name="Pfannkoch C.M."/>
            <person name="Sitter C."/>
            <person name="Sutton G.G."/>
            <person name="Venter J.C."/>
            <person name="Wang Z."/>
            <person name="Woodage T."/>
            <person name="Zheng X.H."/>
            <person name="Zhong F."/>
        </authorList>
    </citation>
    <scope>NUCLEOTIDE SEQUENCE [LARGE SCALE GENOMIC DNA]</scope>
    <source>
        <strain>BN</strain>
        <strain evidence="3">Sprague-Dawley</strain>
    </source>
</reference>
<sequence>MLYSASRSLHSTGTSHRVSRNSDWLPGGCAMQ</sequence>
<organism evidence="2 3">
    <name type="scientific">Rattus norvegicus</name>
    <name type="common">Rat</name>
    <dbReference type="NCBI Taxonomy" id="10116"/>
    <lineage>
        <taxon>Eukaryota</taxon>
        <taxon>Metazoa</taxon>
        <taxon>Chordata</taxon>
        <taxon>Craniata</taxon>
        <taxon>Vertebrata</taxon>
        <taxon>Euteleostomi</taxon>
        <taxon>Mammalia</taxon>
        <taxon>Eutheria</taxon>
        <taxon>Euarchontoglires</taxon>
        <taxon>Glires</taxon>
        <taxon>Rodentia</taxon>
        <taxon>Myomorpha</taxon>
        <taxon>Muroidea</taxon>
        <taxon>Muridae</taxon>
        <taxon>Murinae</taxon>
        <taxon>Rattus</taxon>
    </lineage>
</organism>
<evidence type="ECO:0000313" key="3">
    <source>
        <dbReference type="Proteomes" id="UP000234681"/>
    </source>
</evidence>
<name>A6HSC3_RAT</name>
<accession>A6HSC3</accession>